<dbReference type="Pfam" id="PF25876">
    <property type="entry name" value="HH_MFP_RND"/>
    <property type="match status" value="1"/>
</dbReference>
<feature type="region of interest" description="Disordered" evidence="3">
    <location>
        <begin position="408"/>
        <end position="435"/>
    </location>
</feature>
<dbReference type="Gene3D" id="2.40.420.20">
    <property type="match status" value="1"/>
</dbReference>
<dbReference type="Gene3D" id="1.10.287.470">
    <property type="entry name" value="Helix hairpin bin"/>
    <property type="match status" value="1"/>
</dbReference>
<evidence type="ECO:0000313" key="7">
    <source>
        <dbReference type="Proteomes" id="UP001156940"/>
    </source>
</evidence>
<dbReference type="EMBL" id="JARXRM010000035">
    <property type="protein sequence ID" value="MDH5823677.1"/>
    <property type="molecule type" value="Genomic_DNA"/>
</dbReference>
<evidence type="ECO:0000259" key="4">
    <source>
        <dbReference type="Pfam" id="PF25876"/>
    </source>
</evidence>
<dbReference type="SUPFAM" id="SSF111369">
    <property type="entry name" value="HlyD-like secretion proteins"/>
    <property type="match status" value="2"/>
</dbReference>
<evidence type="ECO:0000259" key="5">
    <source>
        <dbReference type="Pfam" id="PF25989"/>
    </source>
</evidence>
<protein>
    <submittedName>
        <fullName evidence="6">Efflux RND transporter periplasmic adaptor subunit</fullName>
    </submittedName>
</protein>
<feature type="compositionally biased region" description="Basic and acidic residues" evidence="3">
    <location>
        <begin position="421"/>
        <end position="435"/>
    </location>
</feature>
<comment type="similarity">
    <text evidence="1">Belongs to the membrane fusion protein (MFP) (TC 8.A.1) family.</text>
</comment>
<gene>
    <name evidence="6" type="ORF">QFW77_11835</name>
</gene>
<dbReference type="NCBIfam" id="TIGR01730">
    <property type="entry name" value="RND_mfp"/>
    <property type="match status" value="1"/>
</dbReference>
<sequence>MRLPAWAVLALLLAGCGDAGKENASGTDVAPVSVRVVQVQEAPVQSWVYAQGTARAARREFLTFQNSGRVAHVAPGLEIGRPVRRGQLVAHLQPDRSDAELTRARVELANARAQVAVGEAAQAEAAASLELARQTFARFATLLDLDSASQQEYDEAEARLGQARAAYARAQAQLAGHRAQVDAARAQVDVARVTVSESRIVAPITGVIARLNIEEGRYFTPQLVRTQSEQAALDTVPVVIVDPSSYEISVDLPSYTSRELEVGAEALIRPSAAPVPASRKPPTQATGAGNAPPIPIEEFRIFGQVHAVSPALDPETRTYRAMIRTTRGASLLQDGEFVSSWIRGARSEDGPAVPFEAIGFSAGEPYVFVVDREAGRARRRQVELGLAGNEVREVLSGVRTGEYVVTEGRSALEDGDPVRVIGRDRPGRSDGEQDG</sequence>
<dbReference type="Proteomes" id="UP001156940">
    <property type="component" value="Unassembled WGS sequence"/>
</dbReference>
<dbReference type="Gene3D" id="2.40.30.170">
    <property type="match status" value="1"/>
</dbReference>
<keyword evidence="2" id="KW-0175">Coiled coil</keyword>
<feature type="domain" description="YknX-like C-terminal permuted SH3-like" evidence="5">
    <location>
        <begin position="352"/>
        <end position="420"/>
    </location>
</feature>
<comment type="caution">
    <text evidence="6">The sequence shown here is derived from an EMBL/GenBank/DDBJ whole genome shotgun (WGS) entry which is preliminary data.</text>
</comment>
<dbReference type="InterPro" id="IPR058624">
    <property type="entry name" value="MdtA-like_HH"/>
</dbReference>
<dbReference type="RefSeq" id="WP_280574922.1">
    <property type="nucleotide sequence ID" value="NZ_JARXRM010000035.1"/>
</dbReference>
<organism evidence="6 7">
    <name type="scientific">Luteimonas endophytica</name>
    <dbReference type="NCBI Taxonomy" id="3042023"/>
    <lineage>
        <taxon>Bacteria</taxon>
        <taxon>Pseudomonadati</taxon>
        <taxon>Pseudomonadota</taxon>
        <taxon>Gammaproteobacteria</taxon>
        <taxon>Lysobacterales</taxon>
        <taxon>Lysobacteraceae</taxon>
        <taxon>Luteimonas</taxon>
    </lineage>
</organism>
<feature type="domain" description="Multidrug resistance protein MdtA-like alpha-helical hairpin" evidence="4">
    <location>
        <begin position="119"/>
        <end position="179"/>
    </location>
</feature>
<dbReference type="PANTHER" id="PTHR30469:SF15">
    <property type="entry name" value="HLYD FAMILY OF SECRETION PROTEINS"/>
    <property type="match status" value="1"/>
</dbReference>
<accession>A0ABT6JA29</accession>
<proteinExistence type="inferred from homology"/>
<evidence type="ECO:0000256" key="2">
    <source>
        <dbReference type="SAM" id="Coils"/>
    </source>
</evidence>
<evidence type="ECO:0000256" key="1">
    <source>
        <dbReference type="ARBA" id="ARBA00009477"/>
    </source>
</evidence>
<evidence type="ECO:0000256" key="3">
    <source>
        <dbReference type="SAM" id="MobiDB-lite"/>
    </source>
</evidence>
<name>A0ABT6JA29_9GAMM</name>
<evidence type="ECO:0000313" key="6">
    <source>
        <dbReference type="EMBL" id="MDH5823677.1"/>
    </source>
</evidence>
<dbReference type="Gene3D" id="2.40.50.100">
    <property type="match status" value="1"/>
</dbReference>
<reference evidence="6 7" key="1">
    <citation type="submission" date="2023-04" db="EMBL/GenBank/DDBJ databases">
        <title>Luteimonas endophyticus RD2P54.</title>
        <authorList>
            <person name="Sun J.-Q."/>
        </authorList>
    </citation>
    <scope>NUCLEOTIDE SEQUENCE [LARGE SCALE GENOMIC DNA]</scope>
    <source>
        <strain evidence="6 7">RD2P54</strain>
    </source>
</reference>
<dbReference type="InterPro" id="IPR058637">
    <property type="entry name" value="YknX-like_C"/>
</dbReference>
<dbReference type="PROSITE" id="PS51257">
    <property type="entry name" value="PROKAR_LIPOPROTEIN"/>
    <property type="match status" value="1"/>
</dbReference>
<keyword evidence="7" id="KW-1185">Reference proteome</keyword>
<dbReference type="PANTHER" id="PTHR30469">
    <property type="entry name" value="MULTIDRUG RESISTANCE PROTEIN MDTA"/>
    <property type="match status" value="1"/>
</dbReference>
<dbReference type="InterPro" id="IPR006143">
    <property type="entry name" value="RND_pump_MFP"/>
</dbReference>
<feature type="coiled-coil region" evidence="2">
    <location>
        <begin position="153"/>
        <end position="187"/>
    </location>
</feature>
<dbReference type="Pfam" id="PF25989">
    <property type="entry name" value="YknX_C"/>
    <property type="match status" value="1"/>
</dbReference>